<dbReference type="InterPro" id="IPR001455">
    <property type="entry name" value="TusA-like"/>
</dbReference>
<organism evidence="3">
    <name type="scientific">uncultured marine thaumarchaeote KM3_46_H07</name>
    <dbReference type="NCBI Taxonomy" id="1456163"/>
    <lineage>
        <taxon>Archaea</taxon>
        <taxon>Nitrososphaerota</taxon>
        <taxon>environmental samples</taxon>
    </lineage>
</organism>
<evidence type="ECO:0000259" key="2">
    <source>
        <dbReference type="PROSITE" id="PS01148"/>
    </source>
</evidence>
<sequence>MNFFLKIDQSLDVKGLVCPIPVLKTKQFISKMESGQVLEISATDPASKEDIPAWANRVGHEIIEVKEEDNHLKFILRKK</sequence>
<comment type="similarity">
    <text evidence="1">Belongs to the sulfur carrier protein TusA family.</text>
</comment>
<protein>
    <submittedName>
        <fullName evidence="3">tRNA 2-thiouridine synthesizing protein A (TusA, sirA)</fullName>
    </submittedName>
</protein>
<dbReference type="CDD" id="cd00291">
    <property type="entry name" value="SirA_YedF_YeeD"/>
    <property type="match status" value="1"/>
</dbReference>
<dbReference type="PANTHER" id="PTHR33279">
    <property type="entry name" value="SULFUR CARRIER PROTEIN YEDF-RELATED"/>
    <property type="match status" value="1"/>
</dbReference>
<dbReference type="Gene3D" id="3.30.110.40">
    <property type="entry name" value="TusA-like domain"/>
    <property type="match status" value="1"/>
</dbReference>
<dbReference type="PANTHER" id="PTHR33279:SF6">
    <property type="entry name" value="SULFUR CARRIER PROTEIN YEDF-RELATED"/>
    <property type="match status" value="1"/>
</dbReference>
<dbReference type="PROSITE" id="PS01148">
    <property type="entry name" value="UPF0033"/>
    <property type="match status" value="1"/>
</dbReference>
<dbReference type="AlphaFoldDB" id="A0A075H6D5"/>
<accession>A0A075H6D5</accession>
<feature type="domain" description="UPF0033" evidence="2">
    <location>
        <begin position="11"/>
        <end position="35"/>
    </location>
</feature>
<dbReference type="EMBL" id="KF900898">
    <property type="protein sequence ID" value="AIF10715.1"/>
    <property type="molecule type" value="Genomic_DNA"/>
</dbReference>
<evidence type="ECO:0000256" key="1">
    <source>
        <dbReference type="ARBA" id="ARBA00008984"/>
    </source>
</evidence>
<reference evidence="3" key="1">
    <citation type="journal article" date="2014" name="Genome Biol. Evol.">
        <title>Pangenome evidence for extensive interdomain horizontal transfer affecting lineage core and shell genes in uncultured planktonic thaumarchaeota and euryarchaeota.</title>
        <authorList>
            <person name="Deschamps P."/>
            <person name="Zivanovic Y."/>
            <person name="Moreira D."/>
            <person name="Rodriguez-Valera F."/>
            <person name="Lopez-Garcia P."/>
        </authorList>
    </citation>
    <scope>NUCLEOTIDE SEQUENCE</scope>
</reference>
<evidence type="ECO:0000313" key="3">
    <source>
        <dbReference type="EMBL" id="AIF10715.1"/>
    </source>
</evidence>
<proteinExistence type="inferred from homology"/>
<name>A0A075H6D5_9ARCH</name>
<dbReference type="SUPFAM" id="SSF64307">
    <property type="entry name" value="SirA-like"/>
    <property type="match status" value="1"/>
</dbReference>
<dbReference type="Pfam" id="PF01206">
    <property type="entry name" value="TusA"/>
    <property type="match status" value="1"/>
</dbReference>
<gene>
    <name evidence="3" type="primary">sirA</name>
    <name evidence="3" type="synonym">tusA</name>
</gene>
<dbReference type="InterPro" id="IPR036868">
    <property type="entry name" value="TusA-like_sf"/>
</dbReference>